<gene>
    <name evidence="2" type="ORF">SMAX5B_013691</name>
</gene>
<organism evidence="2 3">
    <name type="scientific">Scophthalmus maximus</name>
    <name type="common">Turbot</name>
    <name type="synonym">Psetta maxima</name>
    <dbReference type="NCBI Taxonomy" id="52904"/>
    <lineage>
        <taxon>Eukaryota</taxon>
        <taxon>Metazoa</taxon>
        <taxon>Chordata</taxon>
        <taxon>Craniata</taxon>
        <taxon>Vertebrata</taxon>
        <taxon>Euteleostomi</taxon>
        <taxon>Actinopterygii</taxon>
        <taxon>Neopterygii</taxon>
        <taxon>Teleostei</taxon>
        <taxon>Neoteleostei</taxon>
        <taxon>Acanthomorphata</taxon>
        <taxon>Carangaria</taxon>
        <taxon>Pleuronectiformes</taxon>
        <taxon>Pleuronectoidei</taxon>
        <taxon>Scophthalmidae</taxon>
        <taxon>Scophthalmus</taxon>
    </lineage>
</organism>
<evidence type="ECO:0000256" key="1">
    <source>
        <dbReference type="SAM" id="MobiDB-lite"/>
    </source>
</evidence>
<keyword evidence="3" id="KW-1185">Reference proteome</keyword>
<feature type="compositionally biased region" description="Polar residues" evidence="1">
    <location>
        <begin position="342"/>
        <end position="352"/>
    </location>
</feature>
<proteinExistence type="predicted"/>
<sequence length="410" mass="44527">MVTAQHRTSSVRSVPPSKPRAGVGSIRSPRPCTRSNNTCKLRGRAQETSNKHLSRQSNHQLPRKQHLPLHHRPVSNHYSNPKTFSSLQNSGNVSGRIPAHMPSTNGSVVTPLNEKPGILRLSRRRRGLPPDTSPAPLSRVSLDKTSSKKSRTLQYNHGDVSLESHCHTGEMLQKEASADEDVPEECVSHMVKTIGSNDDKLEQDGCGYVGEMSFETGSCIREDLQDQVNVGKLSLASVADLEPSQEKISLIDVISDYDLSPVSEVMCRHVREKRLRRNQPTSSTIPKTITSTAATSRTSLTKAAYNSKTPAYVYTDPPGTYSAKHTGKVTSKGTIKDLTKCTSPASSYSIHNPQGAAEDSSNGTTEDSTTDTVLVGSSSTFKGATKGLNQTKSTTSAMKTRTSPRILLKH</sequence>
<accession>A0A2U9AZM5</accession>
<feature type="region of interest" description="Disordered" evidence="1">
    <location>
        <begin position="1"/>
        <end position="152"/>
    </location>
</feature>
<dbReference type="STRING" id="52904.ENSSMAP00000019564"/>
<feature type="compositionally biased region" description="Basic residues" evidence="1">
    <location>
        <begin position="61"/>
        <end position="74"/>
    </location>
</feature>
<dbReference type="AlphaFoldDB" id="A0A2U9AZM5"/>
<protein>
    <submittedName>
        <fullName evidence="2">Uncharacterized protein</fullName>
    </submittedName>
</protein>
<feature type="compositionally biased region" description="Polar residues" evidence="1">
    <location>
        <begin position="76"/>
        <end position="93"/>
    </location>
</feature>
<feature type="region of interest" description="Disordered" evidence="1">
    <location>
        <begin position="342"/>
        <end position="410"/>
    </location>
</feature>
<feature type="compositionally biased region" description="Polar residues" evidence="1">
    <location>
        <begin position="359"/>
        <end position="403"/>
    </location>
</feature>
<name>A0A2U9AZM5_SCOMX</name>
<reference evidence="2 3" key="1">
    <citation type="submission" date="2017-12" db="EMBL/GenBank/DDBJ databases">
        <title>Integrating genomic resources of turbot (Scophthalmus maximus) in depth evaluation of genetic and physical mapping variation across individuals.</title>
        <authorList>
            <person name="Martinez P."/>
        </authorList>
    </citation>
    <scope>NUCLEOTIDE SEQUENCE [LARGE SCALE GENOMIC DNA]</scope>
</reference>
<evidence type="ECO:0000313" key="3">
    <source>
        <dbReference type="Proteomes" id="UP000246464"/>
    </source>
</evidence>
<dbReference type="Proteomes" id="UP000246464">
    <property type="component" value="Chromosome 1"/>
</dbReference>
<dbReference type="EMBL" id="CP026243">
    <property type="protein sequence ID" value="AWO97139.1"/>
    <property type="molecule type" value="Genomic_DNA"/>
</dbReference>
<evidence type="ECO:0000313" key="2">
    <source>
        <dbReference type="EMBL" id="AWO97139.1"/>
    </source>
</evidence>